<evidence type="ECO:0000313" key="5">
    <source>
        <dbReference type="EMBL" id="KAK2154307.1"/>
    </source>
</evidence>
<dbReference type="GO" id="GO:0051015">
    <property type="term" value="F:actin filament binding"/>
    <property type="evidence" value="ECO:0007669"/>
    <property type="project" value="InterPro"/>
</dbReference>
<dbReference type="PROSITE" id="PS50194">
    <property type="entry name" value="FILAMIN_REPEAT"/>
    <property type="match status" value="3"/>
</dbReference>
<name>A0AAD9JKG6_9ANNE</name>
<feature type="compositionally biased region" description="Basic and acidic residues" evidence="4">
    <location>
        <begin position="695"/>
        <end position="707"/>
    </location>
</feature>
<feature type="region of interest" description="Disordered" evidence="4">
    <location>
        <begin position="103"/>
        <end position="125"/>
    </location>
</feature>
<comment type="similarity">
    <text evidence="1">Belongs to the filamin family.</text>
</comment>
<dbReference type="InterPro" id="IPR013783">
    <property type="entry name" value="Ig-like_fold"/>
</dbReference>
<feature type="region of interest" description="Disordered" evidence="4">
    <location>
        <begin position="681"/>
        <end position="779"/>
    </location>
</feature>
<dbReference type="EMBL" id="JAODUP010000271">
    <property type="protein sequence ID" value="KAK2154307.1"/>
    <property type="molecule type" value="Genomic_DNA"/>
</dbReference>
<dbReference type="Gene3D" id="2.60.40.10">
    <property type="entry name" value="Immunoglobulins"/>
    <property type="match status" value="3"/>
</dbReference>
<evidence type="ECO:0000256" key="2">
    <source>
        <dbReference type="ARBA" id="ARBA00022737"/>
    </source>
</evidence>
<feature type="repeat" description="Filamin" evidence="3">
    <location>
        <begin position="317"/>
        <end position="411"/>
    </location>
</feature>
<feature type="compositionally biased region" description="Polar residues" evidence="4">
    <location>
        <begin position="627"/>
        <end position="639"/>
    </location>
</feature>
<feature type="region of interest" description="Disordered" evidence="4">
    <location>
        <begin position="147"/>
        <end position="183"/>
    </location>
</feature>
<dbReference type="AlphaFoldDB" id="A0AAD9JKG6"/>
<feature type="compositionally biased region" description="Basic and acidic residues" evidence="4">
    <location>
        <begin position="759"/>
        <end position="779"/>
    </location>
</feature>
<dbReference type="Pfam" id="PF00630">
    <property type="entry name" value="Filamin"/>
    <property type="match status" value="3"/>
</dbReference>
<evidence type="ECO:0000256" key="4">
    <source>
        <dbReference type="SAM" id="MobiDB-lite"/>
    </source>
</evidence>
<dbReference type="InterPro" id="IPR044801">
    <property type="entry name" value="Filamin"/>
</dbReference>
<keyword evidence="2" id="KW-0677">Repeat</keyword>
<evidence type="ECO:0000256" key="1">
    <source>
        <dbReference type="ARBA" id="ARBA00009238"/>
    </source>
</evidence>
<gene>
    <name evidence="5" type="ORF">LSH36_271g03012</name>
</gene>
<evidence type="ECO:0000313" key="6">
    <source>
        <dbReference type="Proteomes" id="UP001208570"/>
    </source>
</evidence>
<feature type="compositionally biased region" description="Acidic residues" evidence="4">
    <location>
        <begin position="110"/>
        <end position="122"/>
    </location>
</feature>
<dbReference type="PANTHER" id="PTHR38537">
    <property type="entry name" value="JITTERBUG, ISOFORM N"/>
    <property type="match status" value="1"/>
</dbReference>
<dbReference type="InterPro" id="IPR001298">
    <property type="entry name" value="Filamin/ABP280_rpt"/>
</dbReference>
<dbReference type="Proteomes" id="UP001208570">
    <property type="component" value="Unassembled WGS sequence"/>
</dbReference>
<comment type="caution">
    <text evidence="5">The sequence shown here is derived from an EMBL/GenBank/DDBJ whole genome shotgun (WGS) entry which is preliminary data.</text>
</comment>
<protein>
    <submittedName>
        <fullName evidence="5">Uncharacterized protein</fullName>
    </submittedName>
</protein>
<dbReference type="GO" id="GO:0030036">
    <property type="term" value="P:actin cytoskeleton organization"/>
    <property type="evidence" value="ECO:0007669"/>
    <property type="project" value="InterPro"/>
</dbReference>
<organism evidence="5 6">
    <name type="scientific">Paralvinella palmiformis</name>
    <dbReference type="NCBI Taxonomy" id="53620"/>
    <lineage>
        <taxon>Eukaryota</taxon>
        <taxon>Metazoa</taxon>
        <taxon>Spiralia</taxon>
        <taxon>Lophotrochozoa</taxon>
        <taxon>Annelida</taxon>
        <taxon>Polychaeta</taxon>
        <taxon>Sedentaria</taxon>
        <taxon>Canalipalpata</taxon>
        <taxon>Terebellida</taxon>
        <taxon>Terebelliformia</taxon>
        <taxon>Alvinellidae</taxon>
        <taxon>Paralvinella</taxon>
    </lineage>
</organism>
<proteinExistence type="inferred from homology"/>
<accession>A0AAD9JKG6</accession>
<dbReference type="PANTHER" id="PTHR38537:SF13">
    <property type="entry name" value="JITTERBUG, ISOFORM N"/>
    <property type="match status" value="1"/>
</dbReference>
<feature type="compositionally biased region" description="Polar residues" evidence="4">
    <location>
        <begin position="170"/>
        <end position="181"/>
    </location>
</feature>
<sequence>MQSSLIKKIVDLDQRDLVTKMKLILEGCVRKNDCSVDRLKKSLAPEIMQLCDNVKLKVSGSLHRKVDVQINEFVEDMINELSKEIPDEQADIVMEAKGHDSKGTKLLDVVDPESGADGDLGEGDVKIGTDREIAGLIEKFSGFRTKKNLSQNNLSPGSDPDDDTTDESPNSGYQSLDSPNILSDCDQVRNGKTEIAMGAQSGRSTDAETSKTERTVVVKHVSFEQTPHKLPKNVWPPYRSEADVGSKMDDVSRLIREDLSDSGDDVSVTDEEDGKRSCGVQVNLHPDRNMVSCGVQVNGSGIDGIRRVSKTDSPWRVDIKSAANMTVGGSGLQMVPINTHACFEVKTGGLDHGDIRINITSPSGRLVPSTIRNLGRGDYSVEYIPVEVGNHLVEVTYDGIQLPGSPFTSKAYDVSAIVIQPVTGGIVGGHVEFTVDVSMAGEGQLEIMVDGGTIPNHVSMIRKGVFKVDFVPREARPHKVDVRFNGLNAPASPFMVPVMDTNRITAVGDGLRHTSVNKQAFFRVNTQAAGGADLTVKVTSPTGRQVHTSVIGSAETGFDVDFTPVEVGSYRVDIDYGKIPIPGSPFYCKVYDCTKVKVREVGDGIIGVSSSFRVEHLSNDTPVLRDCQNSPYRPNSQIVTPPVMSESGQDSIIDTDIPGYRVADSSDNVQICMVRFMFSGKHSRDEGHKKSNTSEPRKKSNEFEPRRKSGTLEPRRKSGTLEPRRKSGTLEPRRKSGTLEPRRKSSMLEPRRKSSMLEPCRKSNEFEPPKKGNEFEPRKKTYEFEFHKKSEFEPRKQSSELIGPNEVLSRSTEDHYVCLSSIPTTSEMAPTALEDGSRAGNKTPVIIGVGVSRTLKISLTPQHQAV</sequence>
<evidence type="ECO:0000256" key="3">
    <source>
        <dbReference type="PROSITE-ProRule" id="PRU00087"/>
    </source>
</evidence>
<reference evidence="5" key="1">
    <citation type="journal article" date="2023" name="Mol. Biol. Evol.">
        <title>Third-Generation Sequencing Reveals the Adaptive Role of the Epigenome in Three Deep-Sea Polychaetes.</title>
        <authorList>
            <person name="Perez M."/>
            <person name="Aroh O."/>
            <person name="Sun Y."/>
            <person name="Lan Y."/>
            <person name="Juniper S.K."/>
            <person name="Young C.R."/>
            <person name="Angers B."/>
            <person name="Qian P.Y."/>
        </authorList>
    </citation>
    <scope>NUCLEOTIDE SEQUENCE</scope>
    <source>
        <strain evidence="5">P08H-3</strain>
    </source>
</reference>
<dbReference type="InterPro" id="IPR017868">
    <property type="entry name" value="Filamin/ABP280_repeat-like"/>
</dbReference>
<feature type="repeat" description="Filamin" evidence="3">
    <location>
        <begin position="496"/>
        <end position="590"/>
    </location>
</feature>
<feature type="repeat" description="Filamin" evidence="3">
    <location>
        <begin position="422"/>
        <end position="498"/>
    </location>
</feature>
<dbReference type="SUPFAM" id="SSF81296">
    <property type="entry name" value="E set domains"/>
    <property type="match status" value="3"/>
</dbReference>
<dbReference type="InterPro" id="IPR014756">
    <property type="entry name" value="Ig_E-set"/>
</dbReference>
<feature type="region of interest" description="Disordered" evidence="4">
    <location>
        <begin position="627"/>
        <end position="658"/>
    </location>
</feature>
<keyword evidence="6" id="KW-1185">Reference proteome</keyword>
<dbReference type="SMART" id="SM00557">
    <property type="entry name" value="IG_FLMN"/>
    <property type="match status" value="3"/>
</dbReference>